<dbReference type="RefSeq" id="WP_143038561.1">
    <property type="nucleotide sequence ID" value="NZ_FNWJ01000001.1"/>
</dbReference>
<evidence type="ECO:0000256" key="2">
    <source>
        <dbReference type="ARBA" id="ARBA00022692"/>
    </source>
</evidence>
<evidence type="ECO:0000256" key="3">
    <source>
        <dbReference type="ARBA" id="ARBA00022989"/>
    </source>
</evidence>
<dbReference type="InterPro" id="IPR006685">
    <property type="entry name" value="MscS_channel_2nd"/>
</dbReference>
<dbReference type="InterPro" id="IPR045275">
    <property type="entry name" value="MscS_archaea/bacteria_type"/>
</dbReference>
<sequence length="268" mass="28786">MPDLYLGASFFAEYRRELTAAATFLGALALAELLDRALSRRTGSLRAALGTEQLSPELRTRLRLVRRLVFAAIVMLGAALALAQFPDVRRLATGLLASSAVLGIVVGFAARQTLANAIAGILIAITQPIRVGDVVSFEGRRGQVEDLALSYTTIRLADGACLLVPNERLVQTPLENHTLRSGRVLVEAAVWVARDIDLERATRLPRSRGLEVQVGATDKDAVELVALLRLEPGADWQAARAELLRAWLADLATEPPAKGPEVSSPVAD</sequence>
<dbReference type="Proteomes" id="UP000222056">
    <property type="component" value="Unassembled WGS sequence"/>
</dbReference>
<evidence type="ECO:0000313" key="8">
    <source>
        <dbReference type="Proteomes" id="UP000222056"/>
    </source>
</evidence>
<keyword evidence="3 5" id="KW-1133">Transmembrane helix</keyword>
<comment type="subcellular location">
    <subcellularLocation>
        <location evidence="1">Membrane</location>
    </subcellularLocation>
</comment>
<dbReference type="InterPro" id="IPR010920">
    <property type="entry name" value="LSM_dom_sf"/>
</dbReference>
<dbReference type="Pfam" id="PF00924">
    <property type="entry name" value="MS_channel_2nd"/>
    <property type="match status" value="1"/>
</dbReference>
<dbReference type="SUPFAM" id="SSF50182">
    <property type="entry name" value="Sm-like ribonucleoproteins"/>
    <property type="match status" value="1"/>
</dbReference>
<evidence type="ECO:0000256" key="4">
    <source>
        <dbReference type="ARBA" id="ARBA00023136"/>
    </source>
</evidence>
<feature type="transmembrane region" description="Helical" evidence="5">
    <location>
        <begin position="68"/>
        <end position="85"/>
    </location>
</feature>
<proteinExistence type="predicted"/>
<dbReference type="InterPro" id="IPR023408">
    <property type="entry name" value="MscS_beta-dom_sf"/>
</dbReference>
<keyword evidence="2 5" id="KW-0812">Transmembrane</keyword>
<keyword evidence="8" id="KW-1185">Reference proteome</keyword>
<dbReference type="Gene3D" id="2.30.30.60">
    <property type="match status" value="1"/>
</dbReference>
<dbReference type="EMBL" id="FNWJ01000001">
    <property type="protein sequence ID" value="SEH11258.1"/>
    <property type="molecule type" value="Genomic_DNA"/>
</dbReference>
<dbReference type="PANTHER" id="PTHR30221">
    <property type="entry name" value="SMALL-CONDUCTANCE MECHANOSENSITIVE CHANNEL"/>
    <property type="match status" value="1"/>
</dbReference>
<accession>A0A1H6FMB8</accession>
<dbReference type="Gene3D" id="1.10.287.1260">
    <property type="match status" value="1"/>
</dbReference>
<feature type="domain" description="Mechanosensitive ion channel MscS" evidence="6">
    <location>
        <begin position="113"/>
        <end position="178"/>
    </location>
</feature>
<keyword evidence="4 5" id="KW-0472">Membrane</keyword>
<feature type="transmembrane region" description="Helical" evidence="5">
    <location>
        <begin position="91"/>
        <end position="110"/>
    </location>
</feature>
<evidence type="ECO:0000259" key="6">
    <source>
        <dbReference type="Pfam" id="PF00924"/>
    </source>
</evidence>
<evidence type="ECO:0000256" key="1">
    <source>
        <dbReference type="ARBA" id="ARBA00004370"/>
    </source>
</evidence>
<organism evidence="7 8">
    <name type="scientific">Thermoleophilum album</name>
    <dbReference type="NCBI Taxonomy" id="29539"/>
    <lineage>
        <taxon>Bacteria</taxon>
        <taxon>Bacillati</taxon>
        <taxon>Actinomycetota</taxon>
        <taxon>Thermoleophilia</taxon>
        <taxon>Thermoleophilales</taxon>
        <taxon>Thermoleophilaceae</taxon>
        <taxon>Thermoleophilum</taxon>
    </lineage>
</organism>
<dbReference type="PANTHER" id="PTHR30221:SF1">
    <property type="entry name" value="SMALL-CONDUCTANCE MECHANOSENSITIVE CHANNEL"/>
    <property type="match status" value="1"/>
</dbReference>
<dbReference type="GO" id="GO:0016020">
    <property type="term" value="C:membrane"/>
    <property type="evidence" value="ECO:0007669"/>
    <property type="project" value="UniProtKB-SubCell"/>
</dbReference>
<name>A0A1H6FMB8_THEAL</name>
<evidence type="ECO:0000313" key="7">
    <source>
        <dbReference type="EMBL" id="SEH11258.1"/>
    </source>
</evidence>
<dbReference type="OrthoDB" id="9792218at2"/>
<gene>
    <name evidence="7" type="ORF">SAMN02745716_0709</name>
</gene>
<evidence type="ECO:0000256" key="5">
    <source>
        <dbReference type="SAM" id="Phobius"/>
    </source>
</evidence>
<dbReference type="GO" id="GO:0008381">
    <property type="term" value="F:mechanosensitive monoatomic ion channel activity"/>
    <property type="evidence" value="ECO:0007669"/>
    <property type="project" value="InterPro"/>
</dbReference>
<protein>
    <submittedName>
        <fullName evidence="7">Mechanosensitive ion channel</fullName>
    </submittedName>
</protein>
<dbReference type="AlphaFoldDB" id="A0A1H6FMB8"/>
<dbReference type="STRING" id="29539.SAMN02745716_0709"/>
<reference evidence="8" key="1">
    <citation type="submission" date="2016-10" db="EMBL/GenBank/DDBJ databases">
        <authorList>
            <person name="Varghese N."/>
            <person name="Submissions S."/>
        </authorList>
    </citation>
    <scope>NUCLEOTIDE SEQUENCE [LARGE SCALE GENOMIC DNA]</scope>
    <source>
        <strain evidence="8">ATCC 35263</strain>
    </source>
</reference>